<reference evidence="1 2" key="1">
    <citation type="submission" date="2021-03" db="EMBL/GenBank/DDBJ databases">
        <title>Complete genome of Polaribacter_sp.SM13.</title>
        <authorList>
            <person name="Jeong S.W."/>
            <person name="Bae J.W."/>
        </authorList>
    </citation>
    <scope>NUCLEOTIDE SEQUENCE [LARGE SCALE GENOMIC DNA]</scope>
    <source>
        <strain evidence="1 2">SM13</strain>
    </source>
</reference>
<gene>
    <name evidence="1" type="ORF">J3359_10480</name>
</gene>
<sequence length="99" mass="11112">MNIDYIIETYCVNKDKPALQCNGKCHLAKKITPNLNTSDNETKALNIASGAFFPVFHQKTAVYSAKIAFLNKNKNCWKTTSSKPISVINGLDHPPDFYF</sequence>
<dbReference type="Proteomes" id="UP000663920">
    <property type="component" value="Chromosome"/>
</dbReference>
<proteinExistence type="predicted"/>
<dbReference type="KEGG" id="pcea:J3359_10480"/>
<name>A0A975CJW1_9FLAO</name>
<keyword evidence="2" id="KW-1185">Reference proteome</keyword>
<protein>
    <submittedName>
        <fullName evidence="1">Uncharacterized protein</fullName>
    </submittedName>
</protein>
<dbReference type="EMBL" id="CP071869">
    <property type="protein sequence ID" value="QTE21261.1"/>
    <property type="molecule type" value="Genomic_DNA"/>
</dbReference>
<dbReference type="RefSeq" id="WP_208076821.1">
    <property type="nucleotide sequence ID" value="NZ_CP071869.1"/>
</dbReference>
<evidence type="ECO:0000313" key="2">
    <source>
        <dbReference type="Proteomes" id="UP000663920"/>
    </source>
</evidence>
<evidence type="ECO:0000313" key="1">
    <source>
        <dbReference type="EMBL" id="QTE21261.1"/>
    </source>
</evidence>
<organism evidence="1 2">
    <name type="scientific">Polaribacter cellanae</name>
    <dbReference type="NCBI Taxonomy" id="2818493"/>
    <lineage>
        <taxon>Bacteria</taxon>
        <taxon>Pseudomonadati</taxon>
        <taxon>Bacteroidota</taxon>
        <taxon>Flavobacteriia</taxon>
        <taxon>Flavobacteriales</taxon>
        <taxon>Flavobacteriaceae</taxon>
    </lineage>
</organism>
<accession>A0A975CJW1</accession>
<dbReference type="AlphaFoldDB" id="A0A975CJW1"/>